<dbReference type="PROSITE" id="PS51257">
    <property type="entry name" value="PROKAR_LIPOPROTEIN"/>
    <property type="match status" value="1"/>
</dbReference>
<comment type="caution">
    <text evidence="2">The sequence shown here is derived from an EMBL/GenBank/DDBJ whole genome shotgun (WGS) entry which is preliminary data.</text>
</comment>
<accession>A0A3E1P121</accession>
<dbReference type="Proteomes" id="UP000261174">
    <property type="component" value="Unassembled WGS sequence"/>
</dbReference>
<gene>
    <name evidence="2" type="ORF">DXN04_18250</name>
</gene>
<dbReference type="PANTHER" id="PTHR38593:SF1">
    <property type="entry name" value="BLR2558 PROTEIN"/>
    <property type="match status" value="1"/>
</dbReference>
<dbReference type="Pfam" id="PF13628">
    <property type="entry name" value="DUF4142"/>
    <property type="match status" value="1"/>
</dbReference>
<dbReference type="InterPro" id="IPR012347">
    <property type="entry name" value="Ferritin-like"/>
</dbReference>
<keyword evidence="3" id="KW-1185">Reference proteome</keyword>
<protein>
    <submittedName>
        <fullName evidence="2">DUF4142 domain-containing protein</fullName>
    </submittedName>
</protein>
<dbReference type="EMBL" id="QTJV01000006">
    <property type="protein sequence ID" value="RFM33897.1"/>
    <property type="molecule type" value="Genomic_DNA"/>
</dbReference>
<name>A0A3E1P121_9BACT</name>
<dbReference type="OrthoDB" id="883203at2"/>
<dbReference type="PANTHER" id="PTHR38593">
    <property type="entry name" value="BLR2558 PROTEIN"/>
    <property type="match status" value="1"/>
</dbReference>
<dbReference type="AlphaFoldDB" id="A0A3E1P121"/>
<dbReference type="Gene3D" id="1.20.1260.10">
    <property type="match status" value="1"/>
</dbReference>
<dbReference type="RefSeq" id="WP_116854814.1">
    <property type="nucleotide sequence ID" value="NZ_QTJV01000006.1"/>
</dbReference>
<sequence length="190" mass="20492">MKRLSYVAATLMTVWMLQSCGGNTEAKHEDAVDSAQAVNKETAPVDQSSSDFAVKAADAGLKEVALGKIAQEKGVNPQVKAFGEQMVADHSKANDELKSIAAAKNITLPDSVGVDYKKDIDDISKKTGKDFDKAYVDAMVKDHNDAVDLFQKASNDVSDPELKAFASKTLPTLQAHQTHVKTLDSLLKKK</sequence>
<evidence type="ECO:0000313" key="2">
    <source>
        <dbReference type="EMBL" id="RFM33897.1"/>
    </source>
</evidence>
<organism evidence="2 3">
    <name type="scientific">Chitinophaga silvisoli</name>
    <dbReference type="NCBI Taxonomy" id="2291814"/>
    <lineage>
        <taxon>Bacteria</taxon>
        <taxon>Pseudomonadati</taxon>
        <taxon>Bacteroidota</taxon>
        <taxon>Chitinophagia</taxon>
        <taxon>Chitinophagales</taxon>
        <taxon>Chitinophagaceae</taxon>
        <taxon>Chitinophaga</taxon>
    </lineage>
</organism>
<dbReference type="InterPro" id="IPR025419">
    <property type="entry name" value="DUF4142"/>
</dbReference>
<proteinExistence type="predicted"/>
<evidence type="ECO:0000259" key="1">
    <source>
        <dbReference type="Pfam" id="PF13628"/>
    </source>
</evidence>
<reference evidence="2 3" key="1">
    <citation type="submission" date="2018-08" db="EMBL/GenBank/DDBJ databases">
        <title>Chitinophaga sp. K20C18050901, a novel bacterium isolated from forest soil.</title>
        <authorList>
            <person name="Wang C."/>
        </authorList>
    </citation>
    <scope>NUCLEOTIDE SEQUENCE [LARGE SCALE GENOMIC DNA]</scope>
    <source>
        <strain evidence="2 3">K20C18050901</strain>
    </source>
</reference>
<feature type="domain" description="DUF4142" evidence="1">
    <location>
        <begin position="49"/>
        <end position="183"/>
    </location>
</feature>
<evidence type="ECO:0000313" key="3">
    <source>
        <dbReference type="Proteomes" id="UP000261174"/>
    </source>
</evidence>